<feature type="non-terminal residue" evidence="1">
    <location>
        <position position="1"/>
    </location>
</feature>
<name>A0AAD3NV64_CRYJA</name>
<dbReference type="AlphaFoldDB" id="A0AAD3NV64"/>
<protein>
    <submittedName>
        <fullName evidence="1">Uncharacterized protein</fullName>
    </submittedName>
</protein>
<organism evidence="1 2">
    <name type="scientific">Cryptomeria japonica</name>
    <name type="common">Japanese cedar</name>
    <name type="synonym">Cupressus japonica</name>
    <dbReference type="NCBI Taxonomy" id="3369"/>
    <lineage>
        <taxon>Eukaryota</taxon>
        <taxon>Viridiplantae</taxon>
        <taxon>Streptophyta</taxon>
        <taxon>Embryophyta</taxon>
        <taxon>Tracheophyta</taxon>
        <taxon>Spermatophyta</taxon>
        <taxon>Pinopsida</taxon>
        <taxon>Pinidae</taxon>
        <taxon>Conifers II</taxon>
        <taxon>Cupressales</taxon>
        <taxon>Cupressaceae</taxon>
        <taxon>Cryptomeria</taxon>
    </lineage>
</organism>
<reference evidence="1" key="1">
    <citation type="submission" date="2022-12" db="EMBL/GenBank/DDBJ databases">
        <title>Chromosome-Level Genome Assembly of Japanese Cedar (Cryptomeriajaponica D. Don).</title>
        <authorList>
            <person name="Fujino T."/>
            <person name="Yamaguchi K."/>
            <person name="Yokoyama T."/>
            <person name="Hamanaka T."/>
            <person name="Harazono Y."/>
            <person name="Kamada H."/>
            <person name="Kobayashi W."/>
            <person name="Ujino-Ihara T."/>
            <person name="Uchiyama K."/>
            <person name="Matsumoto A."/>
            <person name="Izuno A."/>
            <person name="Tsumura Y."/>
            <person name="Toyoda A."/>
            <person name="Shigenobu S."/>
            <person name="Moriguchi Y."/>
            <person name="Ueno S."/>
            <person name="Kasahara M."/>
        </authorList>
    </citation>
    <scope>NUCLEOTIDE SEQUENCE</scope>
</reference>
<evidence type="ECO:0000313" key="1">
    <source>
        <dbReference type="EMBL" id="GLJ59867.1"/>
    </source>
</evidence>
<dbReference type="Proteomes" id="UP001234787">
    <property type="component" value="Unassembled WGS sequence"/>
</dbReference>
<dbReference type="EMBL" id="BSEH01002643">
    <property type="protein sequence ID" value="GLJ59867.1"/>
    <property type="molecule type" value="Genomic_DNA"/>
</dbReference>
<feature type="non-terminal residue" evidence="1">
    <location>
        <position position="32"/>
    </location>
</feature>
<accession>A0AAD3NV64</accession>
<sequence length="32" mass="3586">QIRCVDLRGNSDGYHAKTLSIFNEFQSDGKSV</sequence>
<evidence type="ECO:0000313" key="2">
    <source>
        <dbReference type="Proteomes" id="UP001234787"/>
    </source>
</evidence>
<comment type="caution">
    <text evidence="1">The sequence shown here is derived from an EMBL/GenBank/DDBJ whole genome shotgun (WGS) entry which is preliminary data.</text>
</comment>
<gene>
    <name evidence="1" type="ORF">SUGI_1525120</name>
</gene>
<proteinExistence type="predicted"/>
<keyword evidence="2" id="KW-1185">Reference proteome</keyword>